<evidence type="ECO:0000313" key="5">
    <source>
        <dbReference type="Proteomes" id="UP000282985"/>
    </source>
</evidence>
<feature type="chain" id="PRO_5019444014" evidence="3">
    <location>
        <begin position="20"/>
        <end position="249"/>
    </location>
</feature>
<feature type="signal peptide" evidence="3">
    <location>
        <begin position="1"/>
        <end position="19"/>
    </location>
</feature>
<dbReference type="Gene3D" id="1.25.40.10">
    <property type="entry name" value="Tetratricopeptide repeat domain"/>
    <property type="match status" value="1"/>
</dbReference>
<evidence type="ECO:0000256" key="2">
    <source>
        <dbReference type="SAM" id="Phobius"/>
    </source>
</evidence>
<feature type="repeat" description="TPR" evidence="1">
    <location>
        <begin position="54"/>
        <end position="87"/>
    </location>
</feature>
<organism evidence="4 5">
    <name type="scientific">Ancylomarina longa</name>
    <dbReference type="NCBI Taxonomy" id="2487017"/>
    <lineage>
        <taxon>Bacteria</taxon>
        <taxon>Pseudomonadati</taxon>
        <taxon>Bacteroidota</taxon>
        <taxon>Bacteroidia</taxon>
        <taxon>Marinilabiliales</taxon>
        <taxon>Marinifilaceae</taxon>
        <taxon>Ancylomarina</taxon>
    </lineage>
</organism>
<evidence type="ECO:0000313" key="4">
    <source>
        <dbReference type="EMBL" id="RUT80153.1"/>
    </source>
</evidence>
<feature type="transmembrane region" description="Helical" evidence="2">
    <location>
        <begin position="160"/>
        <end position="179"/>
    </location>
</feature>
<comment type="caution">
    <text evidence="4">The sequence shown here is derived from an EMBL/GenBank/DDBJ whole genome shotgun (WGS) entry which is preliminary data.</text>
</comment>
<reference evidence="4 5" key="1">
    <citation type="submission" date="2018-11" db="EMBL/GenBank/DDBJ databases">
        <title>Parancylomarina longa gen. nov., sp. nov., isolated from sediments of southern Okinawa.</title>
        <authorList>
            <person name="Fu T."/>
        </authorList>
    </citation>
    <scope>NUCLEOTIDE SEQUENCE [LARGE SCALE GENOMIC DNA]</scope>
    <source>
        <strain evidence="4 5">T3-2 S1-C</strain>
    </source>
</reference>
<gene>
    <name evidence="4" type="ORF">DLK05_02030</name>
</gene>
<dbReference type="RefSeq" id="WP_127342297.1">
    <property type="nucleotide sequence ID" value="NZ_RJJX01000001.1"/>
</dbReference>
<accession>A0A434AZX3</accession>
<dbReference type="SUPFAM" id="SSF48452">
    <property type="entry name" value="TPR-like"/>
    <property type="match status" value="1"/>
</dbReference>
<sequence>MKKFIYIVLLLCISAPSWAQKTPITEANNLYKKGEYEKAIKSYEFVLETHLISPEIYFNLANAYYKTGQIAPAILNYERAKLLAPEDKDIQYNLALAHDHVLDKLDIVPELFLKRWIAGIRNAASAQSWSYFSISFFIICLLFLSIYLYSNKSGFKKAGFLFAFLSLSFCIIFFAFASIKTNEMTVREHAIIFTPSVTIKGSPDLSGTDLFLLHEGTKVKVIDQLGDWRNIQLSDGNEGWLKKDDIEMI</sequence>
<dbReference type="SMART" id="SM00028">
    <property type="entry name" value="TPR"/>
    <property type="match status" value="1"/>
</dbReference>
<protein>
    <submittedName>
        <fullName evidence="4">Tetratricopeptide repeat protein</fullName>
    </submittedName>
</protein>
<feature type="transmembrane region" description="Helical" evidence="2">
    <location>
        <begin position="129"/>
        <end position="148"/>
    </location>
</feature>
<proteinExistence type="predicted"/>
<dbReference type="EMBL" id="RJJX01000001">
    <property type="protein sequence ID" value="RUT80153.1"/>
    <property type="molecule type" value="Genomic_DNA"/>
</dbReference>
<keyword evidence="2" id="KW-0472">Membrane</keyword>
<keyword evidence="5" id="KW-1185">Reference proteome</keyword>
<dbReference type="PROSITE" id="PS50005">
    <property type="entry name" value="TPR"/>
    <property type="match status" value="1"/>
</dbReference>
<keyword evidence="3" id="KW-0732">Signal</keyword>
<evidence type="ECO:0000256" key="1">
    <source>
        <dbReference type="PROSITE-ProRule" id="PRU00339"/>
    </source>
</evidence>
<name>A0A434AZX3_9BACT</name>
<dbReference type="Gene3D" id="2.30.30.40">
    <property type="entry name" value="SH3 Domains"/>
    <property type="match status" value="1"/>
</dbReference>
<dbReference type="AlphaFoldDB" id="A0A434AZX3"/>
<keyword evidence="2" id="KW-0812">Transmembrane</keyword>
<dbReference type="InterPro" id="IPR019734">
    <property type="entry name" value="TPR_rpt"/>
</dbReference>
<evidence type="ECO:0000256" key="3">
    <source>
        <dbReference type="SAM" id="SignalP"/>
    </source>
</evidence>
<dbReference type="InterPro" id="IPR011990">
    <property type="entry name" value="TPR-like_helical_dom_sf"/>
</dbReference>
<dbReference type="OrthoDB" id="9776208at2"/>
<keyword evidence="1" id="KW-0802">TPR repeat</keyword>
<dbReference type="Pfam" id="PF13414">
    <property type="entry name" value="TPR_11"/>
    <property type="match status" value="1"/>
</dbReference>
<dbReference type="Proteomes" id="UP000282985">
    <property type="component" value="Unassembled WGS sequence"/>
</dbReference>
<keyword evidence="2" id="KW-1133">Transmembrane helix</keyword>